<evidence type="ECO:0000313" key="1">
    <source>
        <dbReference type="EMBL" id="BAK34598.1"/>
    </source>
</evidence>
<dbReference type="AlphaFoldDB" id="F5XRA8"/>
<proteinExistence type="predicted"/>
<dbReference type="KEGG" id="mph:MLP_15840"/>
<accession>F5XRA8</accession>
<dbReference type="Proteomes" id="UP000007947">
    <property type="component" value="Chromosome"/>
</dbReference>
<organism evidence="1 2">
    <name type="scientific">Microlunatus phosphovorus (strain ATCC 700054 / DSM 10555 / JCM 9379 / NBRC 101784 / NCIMB 13414 / VKM Ac-1990 / NM-1)</name>
    <dbReference type="NCBI Taxonomy" id="1032480"/>
    <lineage>
        <taxon>Bacteria</taxon>
        <taxon>Bacillati</taxon>
        <taxon>Actinomycetota</taxon>
        <taxon>Actinomycetes</taxon>
        <taxon>Propionibacteriales</taxon>
        <taxon>Propionibacteriaceae</taxon>
        <taxon>Microlunatus</taxon>
    </lineage>
</organism>
<keyword evidence="2" id="KW-1185">Reference proteome</keyword>
<dbReference type="HOGENOM" id="CLU_2826338_0_0_11"/>
<evidence type="ECO:0000313" key="2">
    <source>
        <dbReference type="Proteomes" id="UP000007947"/>
    </source>
</evidence>
<protein>
    <submittedName>
        <fullName evidence="1">Uncharacterized protein</fullName>
    </submittedName>
</protein>
<reference evidence="1 2" key="1">
    <citation type="submission" date="2011-05" db="EMBL/GenBank/DDBJ databases">
        <title>Whole genome sequence of Microlunatus phosphovorus NM-1.</title>
        <authorList>
            <person name="Hosoyama A."/>
            <person name="Sasaki K."/>
            <person name="Harada T."/>
            <person name="Igarashi R."/>
            <person name="Kawakoshi A."/>
            <person name="Sasagawa M."/>
            <person name="Fukada J."/>
            <person name="Nakamura S."/>
            <person name="Katano Y."/>
            <person name="Hanada S."/>
            <person name="Kamagata Y."/>
            <person name="Nakamura N."/>
            <person name="Yamazaki S."/>
            <person name="Fujita N."/>
        </authorList>
    </citation>
    <scope>NUCLEOTIDE SEQUENCE [LARGE SCALE GENOMIC DNA]</scope>
    <source>
        <strain evidence="2">ATCC 700054 / DSM 10555 / JCM 9379 / NBRC 101784 / NCIMB 13414 / VKM Ac-1990 / NM-1</strain>
    </source>
</reference>
<dbReference type="EMBL" id="AP012204">
    <property type="protein sequence ID" value="BAK34598.1"/>
    <property type="molecule type" value="Genomic_DNA"/>
</dbReference>
<sequence length="66" mass="7100">MVRQGCFAALEATLAHLSMRRTCHEEVRTIGAPSQSNSVTATNAPNGDSVATVFIEKEQLQVKQAV</sequence>
<gene>
    <name evidence="1" type="ordered locus">MLP_15840</name>
</gene>
<name>F5XRA8_MICPN</name>